<feature type="non-terminal residue" evidence="1">
    <location>
        <position position="1"/>
    </location>
</feature>
<accession>A0AAV2IPA2</accession>
<organism evidence="1 2">
    <name type="scientific">Lymnaea stagnalis</name>
    <name type="common">Great pond snail</name>
    <name type="synonym">Helix stagnalis</name>
    <dbReference type="NCBI Taxonomy" id="6523"/>
    <lineage>
        <taxon>Eukaryota</taxon>
        <taxon>Metazoa</taxon>
        <taxon>Spiralia</taxon>
        <taxon>Lophotrochozoa</taxon>
        <taxon>Mollusca</taxon>
        <taxon>Gastropoda</taxon>
        <taxon>Heterobranchia</taxon>
        <taxon>Euthyneura</taxon>
        <taxon>Panpulmonata</taxon>
        <taxon>Hygrophila</taxon>
        <taxon>Lymnaeoidea</taxon>
        <taxon>Lymnaeidae</taxon>
        <taxon>Lymnaea</taxon>
    </lineage>
</organism>
<proteinExistence type="predicted"/>
<comment type="caution">
    <text evidence="1">The sequence shown here is derived from an EMBL/GenBank/DDBJ whole genome shotgun (WGS) entry which is preliminary data.</text>
</comment>
<dbReference type="AlphaFoldDB" id="A0AAV2IPA2"/>
<evidence type="ECO:0000313" key="1">
    <source>
        <dbReference type="EMBL" id="CAL1548972.1"/>
    </source>
</evidence>
<evidence type="ECO:0000313" key="2">
    <source>
        <dbReference type="Proteomes" id="UP001497497"/>
    </source>
</evidence>
<evidence type="ECO:0008006" key="3">
    <source>
        <dbReference type="Google" id="ProtNLM"/>
    </source>
</evidence>
<name>A0AAV2IPA2_LYMST</name>
<keyword evidence="2" id="KW-1185">Reference proteome</keyword>
<dbReference type="Proteomes" id="UP001497497">
    <property type="component" value="Unassembled WGS sequence"/>
</dbReference>
<feature type="non-terminal residue" evidence="1">
    <location>
        <position position="250"/>
    </location>
</feature>
<dbReference type="EMBL" id="CAXITT010002471">
    <property type="protein sequence ID" value="CAL1548972.1"/>
    <property type="molecule type" value="Genomic_DNA"/>
</dbReference>
<sequence length="250" mass="28382">AVFDALKKYAYRPFSNDSNTNIIDPRTYFYMRPFLDKAKSEGGDLALVTTWVSSTYRTKSVGSDLALVTTWVIDVTVTANTIYGMTSAVLSGLVDPQVLNDQIIAQIYVNATSLIAFEIKTNFSDRCDLALAYYTSQMEFYWFVARTVAILETARRKGTFPVPVMETVHYLLKDVAENEMTRFILSKAKHEGTDRVYFDDFLGDDDVTDENKPLVRSEDRIFTTAMAANALIYTWTVYDEDTKTTLWNDG</sequence>
<reference evidence="1 2" key="1">
    <citation type="submission" date="2024-04" db="EMBL/GenBank/DDBJ databases">
        <authorList>
            <consortium name="Genoscope - CEA"/>
            <person name="William W."/>
        </authorList>
    </citation>
    <scope>NUCLEOTIDE SEQUENCE [LARGE SCALE GENOMIC DNA]</scope>
</reference>
<gene>
    <name evidence="1" type="ORF">GSLYS_00022289001</name>
</gene>
<protein>
    <recommendedName>
        <fullName evidence="3">Capsid protein</fullName>
    </recommendedName>
</protein>